<reference evidence="1" key="1">
    <citation type="submission" date="2023-07" db="EMBL/GenBank/DDBJ databases">
        <authorList>
            <person name="Kim M.K."/>
        </authorList>
    </citation>
    <scope>NUCLEOTIDE SEQUENCE</scope>
    <source>
        <strain evidence="1">M29</strain>
    </source>
</reference>
<accession>A0ABT9ACT4</accession>
<organism evidence="1 2">
    <name type="scientific">Hymenobacter mellowenesis</name>
    <dbReference type="NCBI Taxonomy" id="3063995"/>
    <lineage>
        <taxon>Bacteria</taxon>
        <taxon>Pseudomonadati</taxon>
        <taxon>Bacteroidota</taxon>
        <taxon>Cytophagia</taxon>
        <taxon>Cytophagales</taxon>
        <taxon>Hymenobacteraceae</taxon>
        <taxon>Hymenobacter</taxon>
    </lineage>
</organism>
<evidence type="ECO:0000313" key="1">
    <source>
        <dbReference type="EMBL" id="MDO7847645.1"/>
    </source>
</evidence>
<keyword evidence="2" id="KW-1185">Reference proteome</keyword>
<protein>
    <submittedName>
        <fullName evidence="1">Uncharacterized protein</fullName>
    </submittedName>
</protein>
<evidence type="ECO:0000313" key="2">
    <source>
        <dbReference type="Proteomes" id="UP001167796"/>
    </source>
</evidence>
<gene>
    <name evidence="1" type="ORF">Q5H92_14850</name>
</gene>
<comment type="caution">
    <text evidence="1">The sequence shown here is derived from an EMBL/GenBank/DDBJ whole genome shotgun (WGS) entry which is preliminary data.</text>
</comment>
<sequence length="147" mass="15874">MGKKKLAFVEQIEEAQQEAVEIIAQTAPITTNIQPMLVAQTVSPGFPVAMTSQGIVPYLTSHMDHRGQLCGMALESGNPGDTVRVKTVGRVYLPEWGLTQGIQYWASPLGSIQPWPMDGGTFTQILGIALSPNEFLLEPKAPIKLAS</sequence>
<dbReference type="Proteomes" id="UP001167796">
    <property type="component" value="Unassembled WGS sequence"/>
</dbReference>
<name>A0ABT9ACT4_9BACT</name>
<dbReference type="EMBL" id="JAUQSX010000007">
    <property type="protein sequence ID" value="MDO7847645.1"/>
    <property type="molecule type" value="Genomic_DNA"/>
</dbReference>
<proteinExistence type="predicted"/>
<dbReference type="RefSeq" id="WP_305012323.1">
    <property type="nucleotide sequence ID" value="NZ_JAUQSX010000007.1"/>
</dbReference>